<accession>A0A914C2V5</accession>
<dbReference type="InterPro" id="IPR050271">
    <property type="entry name" value="UDP-glycosyltransferase"/>
</dbReference>
<dbReference type="EC" id="2.4.1.17" evidence="2"/>
<comment type="similarity">
    <text evidence="1">Belongs to the UDP-glycosyltransferase family.</text>
</comment>
<dbReference type="InterPro" id="IPR002213">
    <property type="entry name" value="UDP_glucos_trans"/>
</dbReference>
<evidence type="ECO:0000256" key="2">
    <source>
        <dbReference type="ARBA" id="ARBA00012544"/>
    </source>
</evidence>
<evidence type="ECO:0000256" key="1">
    <source>
        <dbReference type="ARBA" id="ARBA00009995"/>
    </source>
</evidence>
<name>A0A914C2V5_9BILA</name>
<keyword evidence="4" id="KW-0808">Transferase</keyword>
<keyword evidence="6" id="KW-1185">Reference proteome</keyword>
<dbReference type="Pfam" id="PF00201">
    <property type="entry name" value="UDPGT"/>
    <property type="match status" value="1"/>
</dbReference>
<proteinExistence type="inferred from homology"/>
<evidence type="ECO:0000313" key="6">
    <source>
        <dbReference type="Proteomes" id="UP000887540"/>
    </source>
</evidence>
<keyword evidence="3" id="KW-0328">Glycosyltransferase</keyword>
<protein>
    <recommendedName>
        <fullName evidence="2">glucuronosyltransferase</fullName>
        <ecNumber evidence="2">2.4.1.17</ecNumber>
    </recommendedName>
</protein>
<evidence type="ECO:0000256" key="3">
    <source>
        <dbReference type="ARBA" id="ARBA00022676"/>
    </source>
</evidence>
<dbReference type="GO" id="GO:0015020">
    <property type="term" value="F:glucuronosyltransferase activity"/>
    <property type="evidence" value="ECO:0007669"/>
    <property type="project" value="UniProtKB-EC"/>
</dbReference>
<dbReference type="PANTHER" id="PTHR48043">
    <property type="entry name" value="EG:EG0003.4 PROTEIN-RELATED"/>
    <property type="match status" value="1"/>
</dbReference>
<evidence type="ECO:0000256" key="5">
    <source>
        <dbReference type="ARBA" id="ARBA00047475"/>
    </source>
</evidence>
<evidence type="ECO:0000313" key="7">
    <source>
        <dbReference type="WBParaSite" id="ACRNAN_Path_1615.g6282.t1"/>
    </source>
</evidence>
<dbReference type="SUPFAM" id="SSF53756">
    <property type="entry name" value="UDP-Glycosyltransferase/glycogen phosphorylase"/>
    <property type="match status" value="1"/>
</dbReference>
<dbReference type="AlphaFoldDB" id="A0A914C2V5"/>
<dbReference type="PANTHER" id="PTHR48043:SF145">
    <property type="entry name" value="FI06409P-RELATED"/>
    <property type="match status" value="1"/>
</dbReference>
<organism evidence="6 7">
    <name type="scientific">Acrobeloides nanus</name>
    <dbReference type="NCBI Taxonomy" id="290746"/>
    <lineage>
        <taxon>Eukaryota</taxon>
        <taxon>Metazoa</taxon>
        <taxon>Ecdysozoa</taxon>
        <taxon>Nematoda</taxon>
        <taxon>Chromadorea</taxon>
        <taxon>Rhabditida</taxon>
        <taxon>Tylenchina</taxon>
        <taxon>Cephalobomorpha</taxon>
        <taxon>Cephaloboidea</taxon>
        <taxon>Cephalobidae</taxon>
        <taxon>Acrobeloides</taxon>
    </lineage>
</organism>
<evidence type="ECO:0000256" key="4">
    <source>
        <dbReference type="ARBA" id="ARBA00022679"/>
    </source>
</evidence>
<dbReference type="Proteomes" id="UP000887540">
    <property type="component" value="Unplaced"/>
</dbReference>
<dbReference type="WBParaSite" id="ACRNAN_Path_1615.g6282.t1">
    <property type="protein sequence ID" value="ACRNAN_Path_1615.g6282.t1"/>
    <property type="gene ID" value="ACRNAN_Path_1615.g6282"/>
</dbReference>
<sequence length="188" mass="21143">MGQIADILAKAGHDVVVYQPIYDLNINTTGTQFARVITRPRNFDGPGTVAALQSKIWTTENPKLDKFAELALTTSTCHQILCKNQLDDENLMLQLRKENFDVALGEAFDACYYGVLERIGLSNYITMSSGVMNDFHYGYFGIPPSPSYLPGCDKIRCYERKTGKHDTRGYIDTTVSNKRKTSFTNSYD</sequence>
<comment type="catalytic activity">
    <reaction evidence="5">
        <text>glucuronate acceptor + UDP-alpha-D-glucuronate = acceptor beta-D-glucuronoside + UDP + H(+)</text>
        <dbReference type="Rhea" id="RHEA:21032"/>
        <dbReference type="ChEBI" id="CHEBI:15378"/>
        <dbReference type="ChEBI" id="CHEBI:58052"/>
        <dbReference type="ChEBI" id="CHEBI:58223"/>
        <dbReference type="ChEBI" id="CHEBI:132367"/>
        <dbReference type="ChEBI" id="CHEBI:132368"/>
        <dbReference type="EC" id="2.4.1.17"/>
    </reaction>
</comment>
<reference evidence="7" key="1">
    <citation type="submission" date="2022-11" db="UniProtKB">
        <authorList>
            <consortium name="WormBaseParasite"/>
        </authorList>
    </citation>
    <scope>IDENTIFICATION</scope>
</reference>